<gene>
    <name evidence="1" type="ORF">HMPREF0766_13219</name>
</gene>
<dbReference type="OrthoDB" id="1495869at2"/>
<dbReference type="GeneID" id="95427225"/>
<proteinExistence type="predicted"/>
<dbReference type="RefSeq" id="WP_002994274.1">
    <property type="nucleotide sequence ID" value="NZ_GL379770.1"/>
</dbReference>
<dbReference type="STRING" id="525373.HMPREF0766_13219"/>
<sequence>MKQVIKNRYLKVFRFSFVEEASTFFKNQKAERSLSIEDTLGDSYYCYVCYHSLTKEKQFVLSFSSDESEDNLNFLFWENIFVLDTGTNIYLIDESLNIKTSLETTTPLVGLYLISNDKLLILEEAYLRIINYNGDIVRAELFGLIEDFSIKDNLLSIQTSEENRVIELT</sequence>
<name>D7VQG5_SPHSI</name>
<dbReference type="Proteomes" id="UP000006258">
    <property type="component" value="Unassembled WGS sequence"/>
</dbReference>
<accession>D7VQG5</accession>
<dbReference type="EMBL" id="ACHA02000012">
    <property type="protein sequence ID" value="EFK56016.1"/>
    <property type="molecule type" value="Genomic_DNA"/>
</dbReference>
<comment type="caution">
    <text evidence="1">The sequence shown here is derived from an EMBL/GenBank/DDBJ whole genome shotgun (WGS) entry which is preliminary data.</text>
</comment>
<dbReference type="HOGENOM" id="CLU_1577525_0_0_10"/>
<reference evidence="1" key="1">
    <citation type="submission" date="2010-07" db="EMBL/GenBank/DDBJ databases">
        <authorList>
            <person name="Muzny D."/>
            <person name="Qin X."/>
            <person name="Buhay C."/>
            <person name="Dugan-Rocha S."/>
            <person name="Ding Y."/>
            <person name="Chen G."/>
            <person name="Hawes A."/>
            <person name="Holder M."/>
            <person name="Jhangiani S."/>
            <person name="Johnson A."/>
            <person name="Khan Z."/>
            <person name="Li Z."/>
            <person name="Liu W."/>
            <person name="Liu X."/>
            <person name="Perez L."/>
            <person name="Shen H."/>
            <person name="Wang Q."/>
            <person name="Watt J."/>
            <person name="Xi L."/>
            <person name="Xin Y."/>
            <person name="Zhou J."/>
            <person name="Deng J."/>
            <person name="Jiang H."/>
            <person name="Liu Y."/>
            <person name="Qu J."/>
            <person name="Song X.-Z."/>
            <person name="Zhang L."/>
            <person name="Villasana D."/>
            <person name="Johnson A."/>
            <person name="Liu J."/>
            <person name="Liyanage D."/>
            <person name="Lorensuhewa L."/>
            <person name="Robinson T."/>
            <person name="Song A."/>
            <person name="Song B.-B."/>
            <person name="Dinh H."/>
            <person name="Thornton R."/>
            <person name="Coyle M."/>
            <person name="Francisco L."/>
            <person name="Jackson L."/>
            <person name="Javaid M."/>
            <person name="Korchina V."/>
            <person name="Kovar C."/>
            <person name="Mata R."/>
            <person name="Mathew T."/>
            <person name="Ngo R."/>
            <person name="Nguyen L."/>
            <person name="Nguyen N."/>
            <person name="Okwuonu G."/>
            <person name="Ongeri F."/>
            <person name="Pham C."/>
            <person name="Simmons D."/>
            <person name="Wilczek-Boney K."/>
            <person name="Hale W."/>
            <person name="Jakkamsetti A."/>
            <person name="Pham P."/>
            <person name="Ruth R."/>
            <person name="San Lucas F."/>
            <person name="Warren J."/>
            <person name="Zhang J."/>
            <person name="Zhao Z."/>
            <person name="Zhou C."/>
            <person name="Zhu D."/>
            <person name="Lee S."/>
            <person name="Bess C."/>
            <person name="Blankenburg K."/>
            <person name="Forbes L."/>
            <person name="Fu Q."/>
            <person name="Gubbala S."/>
            <person name="Hirani K."/>
            <person name="Jayaseelan J.C."/>
            <person name="Lara F."/>
            <person name="Munidasa M."/>
            <person name="Palculict T."/>
            <person name="Patil S."/>
            <person name="Pu L.-L."/>
            <person name="Saada N."/>
            <person name="Tang L."/>
            <person name="Weissenberger G."/>
            <person name="Zhu Y."/>
            <person name="Hemphill L."/>
            <person name="Shang Y."/>
            <person name="Youmans B."/>
            <person name="Ayvaz T."/>
            <person name="Ross M."/>
            <person name="Santibanez J."/>
            <person name="Aqrawi P."/>
            <person name="Gross S."/>
            <person name="Joshi V."/>
            <person name="Fowler G."/>
            <person name="Nazareth L."/>
            <person name="Reid J."/>
            <person name="Worley K."/>
            <person name="Petrosino J."/>
            <person name="Highlander S."/>
            <person name="Gibbs R."/>
        </authorList>
    </citation>
    <scope>NUCLEOTIDE SEQUENCE [LARGE SCALE GENOMIC DNA]</scope>
    <source>
        <strain evidence="1">ATCC 33861</strain>
    </source>
</reference>
<dbReference type="AlphaFoldDB" id="D7VQG5"/>
<keyword evidence="2" id="KW-1185">Reference proteome</keyword>
<protein>
    <submittedName>
        <fullName evidence="1">Uncharacterized protein</fullName>
    </submittedName>
</protein>
<evidence type="ECO:0000313" key="2">
    <source>
        <dbReference type="Proteomes" id="UP000006258"/>
    </source>
</evidence>
<evidence type="ECO:0000313" key="1">
    <source>
        <dbReference type="EMBL" id="EFK56016.1"/>
    </source>
</evidence>
<organism evidence="1 2">
    <name type="scientific">Sphingobacterium spiritivorum ATCC 33861</name>
    <dbReference type="NCBI Taxonomy" id="525373"/>
    <lineage>
        <taxon>Bacteria</taxon>
        <taxon>Pseudomonadati</taxon>
        <taxon>Bacteroidota</taxon>
        <taxon>Sphingobacteriia</taxon>
        <taxon>Sphingobacteriales</taxon>
        <taxon>Sphingobacteriaceae</taxon>
        <taxon>Sphingobacterium</taxon>
    </lineage>
</organism>